<dbReference type="InterPro" id="IPR008928">
    <property type="entry name" value="6-hairpin_glycosidase_sf"/>
</dbReference>
<dbReference type="Proteomes" id="UP000019151">
    <property type="component" value="Plasmid 2"/>
</dbReference>
<dbReference type="InterPro" id="IPR012341">
    <property type="entry name" value="6hp_glycosidase-like_sf"/>
</dbReference>
<evidence type="ECO:0000313" key="2">
    <source>
        <dbReference type="EMBL" id="AHG93783.1"/>
    </source>
</evidence>
<geneLocation type="plasmid" evidence="2 3">
    <name>2</name>
</geneLocation>
<organism evidence="2 3">
    <name type="scientific">Gemmatirosa kalamazoonensis</name>
    <dbReference type="NCBI Taxonomy" id="861299"/>
    <lineage>
        <taxon>Bacteria</taxon>
        <taxon>Pseudomonadati</taxon>
        <taxon>Gemmatimonadota</taxon>
        <taxon>Gemmatimonadia</taxon>
        <taxon>Gemmatimonadales</taxon>
        <taxon>Gemmatimonadaceae</taxon>
        <taxon>Gemmatirosa</taxon>
    </lineage>
</organism>
<protein>
    <recommendedName>
        <fullName evidence="1">Mannosylglycerate hydrolase MGH1-like glycoside hydrolase domain-containing protein</fullName>
    </recommendedName>
</protein>
<evidence type="ECO:0000313" key="3">
    <source>
        <dbReference type="Proteomes" id="UP000019151"/>
    </source>
</evidence>
<keyword evidence="3" id="KW-1185">Reference proteome</keyword>
<dbReference type="SUPFAM" id="SSF48208">
    <property type="entry name" value="Six-hairpin glycosidases"/>
    <property type="match status" value="1"/>
</dbReference>
<dbReference type="EMBL" id="CP007130">
    <property type="protein sequence ID" value="AHG93783.1"/>
    <property type="molecule type" value="Genomic_DNA"/>
</dbReference>
<reference evidence="2 3" key="1">
    <citation type="journal article" date="2014" name="Genome Announc.">
        <title>Genome Sequence and Methylome of Soil Bacterium Gemmatirosa kalamazoonensis KBS708T, a Member of the Rarely Cultivated Gemmatimonadetes Phylum.</title>
        <authorList>
            <person name="Debruyn J.M."/>
            <person name="Radosevich M."/>
            <person name="Wommack K.E."/>
            <person name="Polson S.W."/>
            <person name="Hauser L.J."/>
            <person name="Fawaz M.N."/>
            <person name="Korlach J."/>
            <person name="Tsai Y.C."/>
        </authorList>
    </citation>
    <scope>NUCLEOTIDE SEQUENCE [LARGE SCALE GENOMIC DNA]</scope>
    <source>
        <strain evidence="2 3">KBS708</strain>
        <plasmid evidence="3">Plasmid 2</plasmid>
    </source>
</reference>
<keyword evidence="2" id="KW-0614">Plasmid</keyword>
<name>W0RW39_9BACT</name>
<dbReference type="AlphaFoldDB" id="W0RW39"/>
<dbReference type="HOGENOM" id="CLU_652020_0_0_0"/>
<sequence length="384" mass="41496">MTDGAGRYDEAVRLLRALSGAAGIHASASDTANYRAVFARDAVMAGVAGLLLGDDAIVAGLVRTLAGLRDVQGAEGQIASNYELRDGAPPHVSFGTLAPRLDGATWYLVGLALAARADALDLAPFADSARRVVRLLDAIEYNGRDLLYVPTGGNWADEYLYEGYVLYDQVLRAWALRLLATPLGEPAWREKAERIAAAIDARFWPGAPAREHPARYPVAAFTPARTFDVFDLAACALLAVAGLVPRRADAALAWIDERFLARRTLPPAFHPVIDEDDPDWPALARYHLHGFRNRPHEYHNGGVWPIWLGWLALALAQHGHDAALARLRALVADAIDARDDFAFEEYLHGVTGAPGGTPRMAYSATGLVLLRHAGSEAHRALLGP</sequence>
<dbReference type="InterPro" id="IPR054491">
    <property type="entry name" value="MGH1-like_GH"/>
</dbReference>
<dbReference type="InParanoid" id="W0RW39"/>
<proteinExistence type="predicted"/>
<dbReference type="Pfam" id="PF22422">
    <property type="entry name" value="MGH1-like_GH"/>
    <property type="match status" value="1"/>
</dbReference>
<dbReference type="RefSeq" id="WP_025415074.1">
    <property type="nucleotide sequence ID" value="NZ_CP007130.1"/>
</dbReference>
<evidence type="ECO:0000259" key="1">
    <source>
        <dbReference type="Pfam" id="PF22422"/>
    </source>
</evidence>
<feature type="domain" description="Mannosylglycerate hydrolase MGH1-like glycoside hydrolase" evidence="1">
    <location>
        <begin position="173"/>
        <end position="358"/>
    </location>
</feature>
<dbReference type="GO" id="GO:0005975">
    <property type="term" value="P:carbohydrate metabolic process"/>
    <property type="evidence" value="ECO:0007669"/>
    <property type="project" value="InterPro"/>
</dbReference>
<accession>W0RW39</accession>
<dbReference type="eggNOG" id="COG3408">
    <property type="taxonomic scope" value="Bacteria"/>
</dbReference>
<dbReference type="Gene3D" id="1.50.10.10">
    <property type="match status" value="1"/>
</dbReference>
<gene>
    <name evidence="2" type="ORF">J421_6248</name>
</gene>
<dbReference type="OrthoDB" id="49490at2"/>
<dbReference type="KEGG" id="gba:J421_6248"/>